<gene>
    <name evidence="1" type="ORF">ACFSUT_03330</name>
</gene>
<dbReference type="Proteomes" id="UP001597542">
    <property type="component" value="Unassembled WGS sequence"/>
</dbReference>
<comment type="caution">
    <text evidence="1">The sequence shown here is derived from an EMBL/GenBank/DDBJ whole genome shotgun (WGS) entry which is preliminary data.</text>
</comment>
<name>A0ABW5HS14_9PSEU</name>
<dbReference type="RefSeq" id="WP_344281612.1">
    <property type="nucleotide sequence ID" value="NZ_BAAAHV010000021.1"/>
</dbReference>
<proteinExistence type="predicted"/>
<evidence type="ECO:0000313" key="2">
    <source>
        <dbReference type="Proteomes" id="UP001597542"/>
    </source>
</evidence>
<protein>
    <submittedName>
        <fullName evidence="1">Uncharacterized protein</fullName>
    </submittedName>
</protein>
<sequence>MISDSVPWKEELIKVAGRLEKKGDQKSWTERSSFLVERDIMVSAYALRKLKESRKLSDAMDVKRVTVLRHELTGRVPDVWDRHQIWESYNLEGGTEVVIGLSELCNQIVHSWVWVLSADELTGLFDGVFVSSDRERKKYLYFIPLGVLISLFRDAGEEDVHTIIMERDKNGNMHFIEKIAD</sequence>
<reference evidence="2" key="1">
    <citation type="journal article" date="2019" name="Int. J. Syst. Evol. Microbiol.">
        <title>The Global Catalogue of Microorganisms (GCM) 10K type strain sequencing project: providing services to taxonomists for standard genome sequencing and annotation.</title>
        <authorList>
            <consortium name="The Broad Institute Genomics Platform"/>
            <consortium name="The Broad Institute Genome Sequencing Center for Infectious Disease"/>
            <person name="Wu L."/>
            <person name="Ma J."/>
        </authorList>
    </citation>
    <scope>NUCLEOTIDE SEQUENCE [LARGE SCALE GENOMIC DNA]</scope>
    <source>
        <strain evidence="2">CGMCC 4.7638</strain>
    </source>
</reference>
<dbReference type="EMBL" id="JBHUKQ010000003">
    <property type="protein sequence ID" value="MFD2479295.1"/>
    <property type="molecule type" value="Genomic_DNA"/>
</dbReference>
<organism evidence="1 2">
    <name type="scientific">Amycolatopsis albidoflavus</name>
    <dbReference type="NCBI Taxonomy" id="102226"/>
    <lineage>
        <taxon>Bacteria</taxon>
        <taxon>Bacillati</taxon>
        <taxon>Actinomycetota</taxon>
        <taxon>Actinomycetes</taxon>
        <taxon>Pseudonocardiales</taxon>
        <taxon>Pseudonocardiaceae</taxon>
        <taxon>Amycolatopsis</taxon>
    </lineage>
</organism>
<keyword evidence="2" id="KW-1185">Reference proteome</keyword>
<accession>A0ABW5HS14</accession>
<evidence type="ECO:0000313" key="1">
    <source>
        <dbReference type="EMBL" id="MFD2479295.1"/>
    </source>
</evidence>